<dbReference type="OrthoDB" id="2257100at2759"/>
<gene>
    <name evidence="7" type="ORF">AK830_g9330</name>
</gene>
<dbReference type="SUPFAM" id="SSF57959">
    <property type="entry name" value="Leucine zipper domain"/>
    <property type="match status" value="1"/>
</dbReference>
<feature type="compositionally biased region" description="Low complexity" evidence="5">
    <location>
        <begin position="166"/>
        <end position="179"/>
    </location>
</feature>
<sequence length="256" mass="27020">MAASCSAASACVFVAMAFFQPQQLGDAVKSACLLPSQNDNNTDIDTFDPHASDFDLVDFNAASFDLCANPDLLLAGNGHDDAWLAQGCLLDPSLDLDLAAGGVLIPDMGTQNTPPLGVSPLLQDANFMPPTSVTHLFSAPTTTASASPATVSNNPPSYAAGLSTFSLDNSPASSSGASSSKRKADSSPEDEAAAANVKRQRNTMAARKYRQKRLDRIAELEQALANMTGDRDDLRLKLVRREAEVDALREMLGSKK</sequence>
<dbReference type="GO" id="GO:0005667">
    <property type="term" value="C:transcription regulator complex"/>
    <property type="evidence" value="ECO:0007669"/>
    <property type="project" value="TreeGrafter"/>
</dbReference>
<evidence type="ECO:0000256" key="1">
    <source>
        <dbReference type="ARBA" id="ARBA00023015"/>
    </source>
</evidence>
<feature type="domain" description="BZIP" evidence="6">
    <location>
        <begin position="198"/>
        <end position="252"/>
    </location>
</feature>
<evidence type="ECO:0000313" key="7">
    <source>
        <dbReference type="EMBL" id="KPM37229.1"/>
    </source>
</evidence>
<dbReference type="Gene3D" id="1.20.5.170">
    <property type="match status" value="1"/>
</dbReference>
<comment type="caution">
    <text evidence="7">The sequence shown here is derived from an EMBL/GenBank/DDBJ whole genome shotgun (WGS) entry which is preliminary data.</text>
</comment>
<keyword evidence="2" id="KW-0238">DNA-binding</keyword>
<dbReference type="GO" id="GO:0001080">
    <property type="term" value="P:nitrogen catabolite activation of transcription from RNA polymerase II promoter"/>
    <property type="evidence" value="ECO:0007669"/>
    <property type="project" value="TreeGrafter"/>
</dbReference>
<dbReference type="PROSITE" id="PS00036">
    <property type="entry name" value="BZIP_BASIC"/>
    <property type="match status" value="1"/>
</dbReference>
<dbReference type="GO" id="GO:0000981">
    <property type="term" value="F:DNA-binding transcription factor activity, RNA polymerase II-specific"/>
    <property type="evidence" value="ECO:0007669"/>
    <property type="project" value="TreeGrafter"/>
</dbReference>
<keyword evidence="3" id="KW-0804">Transcription</keyword>
<dbReference type="Pfam" id="PF07716">
    <property type="entry name" value="bZIP_2"/>
    <property type="match status" value="1"/>
</dbReference>
<feature type="coiled-coil region" evidence="4">
    <location>
        <begin position="217"/>
        <end position="251"/>
    </location>
</feature>
<reference evidence="7 8" key="1">
    <citation type="submission" date="2015-09" db="EMBL/GenBank/DDBJ databases">
        <title>Draft genome of a European isolate of the apple canker pathogen Neonectria ditissima.</title>
        <authorList>
            <person name="Gomez-Cortecero A."/>
            <person name="Harrison R.J."/>
            <person name="Armitage A.D."/>
        </authorList>
    </citation>
    <scope>NUCLEOTIDE SEQUENCE [LARGE SCALE GENOMIC DNA]</scope>
    <source>
        <strain evidence="7 8">R09/05</strain>
    </source>
</reference>
<protein>
    <recommendedName>
        <fullName evidence="6">BZIP domain-containing protein</fullName>
    </recommendedName>
</protein>
<dbReference type="CDD" id="cd12193">
    <property type="entry name" value="bZIP_GCN4"/>
    <property type="match status" value="1"/>
</dbReference>
<keyword evidence="1" id="KW-0805">Transcription regulation</keyword>
<dbReference type="InterPro" id="IPR050946">
    <property type="entry name" value="AP-1_TF_bZIP"/>
</dbReference>
<keyword evidence="8" id="KW-1185">Reference proteome</keyword>
<dbReference type="GO" id="GO:1903833">
    <property type="term" value="P:positive regulation of cellular response to amino acid starvation"/>
    <property type="evidence" value="ECO:0007669"/>
    <property type="project" value="TreeGrafter"/>
</dbReference>
<evidence type="ECO:0000313" key="8">
    <source>
        <dbReference type="Proteomes" id="UP000050424"/>
    </source>
</evidence>
<dbReference type="GO" id="GO:0000978">
    <property type="term" value="F:RNA polymerase II cis-regulatory region sequence-specific DNA binding"/>
    <property type="evidence" value="ECO:0007669"/>
    <property type="project" value="TreeGrafter"/>
</dbReference>
<dbReference type="PANTHER" id="PTHR11462">
    <property type="entry name" value="JUN TRANSCRIPTION FACTOR-RELATED"/>
    <property type="match status" value="1"/>
</dbReference>
<evidence type="ECO:0000259" key="6">
    <source>
        <dbReference type="PROSITE" id="PS50217"/>
    </source>
</evidence>
<dbReference type="InterPro" id="IPR046347">
    <property type="entry name" value="bZIP_sf"/>
</dbReference>
<dbReference type="PROSITE" id="PS50217">
    <property type="entry name" value="BZIP"/>
    <property type="match status" value="1"/>
</dbReference>
<name>A0A0P7B5X1_9HYPO</name>
<evidence type="ECO:0000256" key="5">
    <source>
        <dbReference type="SAM" id="MobiDB-lite"/>
    </source>
</evidence>
<organism evidence="7 8">
    <name type="scientific">Neonectria ditissima</name>
    <dbReference type="NCBI Taxonomy" id="78410"/>
    <lineage>
        <taxon>Eukaryota</taxon>
        <taxon>Fungi</taxon>
        <taxon>Dikarya</taxon>
        <taxon>Ascomycota</taxon>
        <taxon>Pezizomycotina</taxon>
        <taxon>Sordariomycetes</taxon>
        <taxon>Hypocreomycetidae</taxon>
        <taxon>Hypocreales</taxon>
        <taxon>Nectriaceae</taxon>
        <taxon>Neonectria</taxon>
    </lineage>
</organism>
<feature type="region of interest" description="Disordered" evidence="5">
    <location>
        <begin position="162"/>
        <end position="207"/>
    </location>
</feature>
<proteinExistence type="predicted"/>
<dbReference type="AlphaFoldDB" id="A0A0P7B5X1"/>
<keyword evidence="4" id="KW-0175">Coiled coil</keyword>
<dbReference type="InterPro" id="IPR004827">
    <property type="entry name" value="bZIP"/>
</dbReference>
<dbReference type="SMART" id="SM00338">
    <property type="entry name" value="BRLZ"/>
    <property type="match status" value="1"/>
</dbReference>
<evidence type="ECO:0000256" key="2">
    <source>
        <dbReference type="ARBA" id="ARBA00023125"/>
    </source>
</evidence>
<accession>A0A0P7B5X1</accession>
<evidence type="ECO:0000256" key="3">
    <source>
        <dbReference type="ARBA" id="ARBA00023163"/>
    </source>
</evidence>
<dbReference type="EMBL" id="LKCW01000172">
    <property type="protein sequence ID" value="KPM37229.1"/>
    <property type="molecule type" value="Genomic_DNA"/>
</dbReference>
<dbReference type="PANTHER" id="PTHR11462:SF35">
    <property type="entry name" value="TRANSCRIPTION FACTOR JRA"/>
    <property type="match status" value="1"/>
</dbReference>
<dbReference type="Proteomes" id="UP000050424">
    <property type="component" value="Unassembled WGS sequence"/>
</dbReference>
<evidence type="ECO:0000256" key="4">
    <source>
        <dbReference type="SAM" id="Coils"/>
    </source>
</evidence>
<dbReference type="STRING" id="78410.A0A0P7B5X1"/>